<accession>A0ABT1HV86</accession>
<evidence type="ECO:0000313" key="3">
    <source>
        <dbReference type="EMBL" id="MCP2259440.1"/>
    </source>
</evidence>
<organism evidence="3 4">
    <name type="scientific">Streptoalloteichus tenebrarius (strain ATCC 17920 / DSM 40477 / JCM 4838 / CBS 697.72 / NBRC 16177 / NCIMB 11028 / NRRL B-12390 / A12253. 1 / ISP 5477)</name>
    <name type="common">Streptomyces tenebrarius</name>
    <dbReference type="NCBI Taxonomy" id="1933"/>
    <lineage>
        <taxon>Bacteria</taxon>
        <taxon>Bacillati</taxon>
        <taxon>Actinomycetota</taxon>
        <taxon>Actinomycetes</taxon>
        <taxon>Pseudonocardiales</taxon>
        <taxon>Pseudonocardiaceae</taxon>
        <taxon>Streptoalloteichus</taxon>
    </lineage>
</organism>
<evidence type="ECO:0000259" key="2">
    <source>
        <dbReference type="Pfam" id="PF12770"/>
    </source>
</evidence>
<proteinExistence type="predicted"/>
<dbReference type="InterPro" id="IPR019734">
    <property type="entry name" value="TPR_rpt"/>
</dbReference>
<sequence>MLAEAERLRDLARREPDVVFLPARTLAEAADDPRGRVIARHALCLAHAERGEIAAARREGLRALAQARRIGDERLAVELQLSLVWLDIERGTTGAGAARLRSVWSRLAGSQVGRAHCLSGLGLSARGRHAAAVAALTSALPHLDGDRWWLANVLTARGVAAAYRGHGRAAEEDLLRARALWTDVAQPLRAASCTHNLGFVALSSGDVLRALSLFDDAVREGLEPRRRPEILLDRAEALQLAGLHVEAGAVLERACALLSGAGRPARLAEARLTLARCALRMGRPELAATAAEQALRAFRRQGRGPWAAVARAVQLRAELAQDQLSRLRAVPRVALRCEHQGWPVAAAELRLDGALRAIGHGQEHLARRVLGRLPESRARGPAPLRVLAWRARVLLAELDGDHPRLMRAAREGFRVLFTHLPLLGVFEAQAPVAGMTVAFADHALGSLLARPRVNARAVLRWTERRRVGLLSRPPLGPAAPSAGPTPAPVDLVPAPVDPVPATVDPALATVDPVSSLVDPPPAPVDPALATVDPALATELAALRATMMGARRAHRLVKSAHPSVTRQEQRVRRRALAHFRAGVPGVPPTSAELTGALGDATLLSFFVHSGLIWVVALSRAGARLHRLGRLAEVVSDVRRLRFALSQQVIGRTSTSRRSATRVARAVASQLDALLRPALGGDVPLVIVPTGALHDLPWAALPSCRGRPLTTAPSTSDWIRALAPRPAPLGPPVWVAGPGLVHTIREATALHARHGGRLLTGSSSTVDAVLHAAEGAAILHVAAHGTFRGDQPLLSSLDMADGPLYAYDLHRLRRAPRLVVLSACEVGSSGVRVGDELLGLASALLRVGTTALVASVLPVPDDQAPDLMTALHAATRAGRSPAEALAEAQARHGHLGFQCLGAGLTPLPPSAFPGGRGGGVSEGETSCGDGQRPVRPGPARDGQRPVRRGRAAAPAD</sequence>
<dbReference type="SUPFAM" id="SSF48452">
    <property type="entry name" value="TPR-like"/>
    <property type="match status" value="1"/>
</dbReference>
<dbReference type="SMART" id="SM00028">
    <property type="entry name" value="TPR"/>
    <property type="match status" value="3"/>
</dbReference>
<dbReference type="RefSeq" id="WP_253670326.1">
    <property type="nucleotide sequence ID" value="NZ_JAMTCP010000016.1"/>
</dbReference>
<dbReference type="InterPro" id="IPR011990">
    <property type="entry name" value="TPR-like_helical_dom_sf"/>
</dbReference>
<feature type="region of interest" description="Disordered" evidence="1">
    <location>
        <begin position="906"/>
        <end position="954"/>
    </location>
</feature>
<name>A0ABT1HV86_STRSD</name>
<comment type="caution">
    <text evidence="3">The sequence shown here is derived from an EMBL/GenBank/DDBJ whole genome shotgun (WGS) entry which is preliminary data.</text>
</comment>
<evidence type="ECO:0000256" key="1">
    <source>
        <dbReference type="SAM" id="MobiDB-lite"/>
    </source>
</evidence>
<feature type="domain" description="CHAT" evidence="2">
    <location>
        <begin position="657"/>
        <end position="888"/>
    </location>
</feature>
<dbReference type="Pfam" id="PF12770">
    <property type="entry name" value="CHAT"/>
    <property type="match status" value="1"/>
</dbReference>
<protein>
    <submittedName>
        <fullName evidence="3">CHAT domain-containing protein</fullName>
    </submittedName>
</protein>
<dbReference type="Proteomes" id="UP001205311">
    <property type="component" value="Unassembled WGS sequence"/>
</dbReference>
<dbReference type="InterPro" id="IPR024983">
    <property type="entry name" value="CHAT_dom"/>
</dbReference>
<gene>
    <name evidence="3" type="ORF">LX15_003141</name>
</gene>
<reference evidence="3 4" key="1">
    <citation type="submission" date="2022-06" db="EMBL/GenBank/DDBJ databases">
        <title>Genomic Encyclopedia of Archaeal and Bacterial Type Strains, Phase II (KMG-II): from individual species to whole genera.</title>
        <authorList>
            <person name="Goeker M."/>
        </authorList>
    </citation>
    <scope>NUCLEOTIDE SEQUENCE [LARGE SCALE GENOMIC DNA]</scope>
    <source>
        <strain evidence="3 4">DSM 40477</strain>
    </source>
</reference>
<evidence type="ECO:0000313" key="4">
    <source>
        <dbReference type="Proteomes" id="UP001205311"/>
    </source>
</evidence>
<dbReference type="EMBL" id="JAMTCP010000016">
    <property type="protein sequence ID" value="MCP2259440.1"/>
    <property type="molecule type" value="Genomic_DNA"/>
</dbReference>
<dbReference type="Gene3D" id="1.25.40.10">
    <property type="entry name" value="Tetratricopeptide repeat domain"/>
    <property type="match status" value="1"/>
</dbReference>
<keyword evidence="4" id="KW-1185">Reference proteome</keyword>